<accession>A0A8S5ULV3</accession>
<keyword evidence="1" id="KW-0067">ATP-binding</keyword>
<evidence type="ECO:0000313" key="1">
    <source>
        <dbReference type="EMBL" id="DAF95403.1"/>
    </source>
</evidence>
<proteinExistence type="predicted"/>
<reference evidence="1" key="1">
    <citation type="journal article" date="2021" name="Proc. Natl. Acad. Sci. U.S.A.">
        <title>A Catalog of Tens of Thousands of Viruses from Human Metagenomes Reveals Hidden Associations with Chronic Diseases.</title>
        <authorList>
            <person name="Tisza M.J."/>
            <person name="Buck C.B."/>
        </authorList>
    </citation>
    <scope>NUCLEOTIDE SEQUENCE</scope>
    <source>
        <strain evidence="1">CtCo31</strain>
    </source>
</reference>
<organism evidence="1">
    <name type="scientific">Myoviridae sp. ctCo31</name>
    <dbReference type="NCBI Taxonomy" id="2825053"/>
    <lineage>
        <taxon>Viruses</taxon>
        <taxon>Duplodnaviria</taxon>
        <taxon>Heunggongvirae</taxon>
        <taxon>Uroviricota</taxon>
        <taxon>Caudoviricetes</taxon>
    </lineage>
</organism>
<keyword evidence="1" id="KW-0547">Nucleotide-binding</keyword>
<keyword evidence="1" id="KW-0378">Hydrolase</keyword>
<dbReference type="GO" id="GO:0004386">
    <property type="term" value="F:helicase activity"/>
    <property type="evidence" value="ECO:0007669"/>
    <property type="project" value="UniProtKB-KW"/>
</dbReference>
<keyword evidence="1" id="KW-0347">Helicase</keyword>
<name>A0A8S5ULV3_9CAUD</name>
<protein>
    <submittedName>
        <fullName evidence="1">Helicase</fullName>
    </submittedName>
</protein>
<sequence>MEMSEKVVGKRIDANILNVSLEDFETLTKNTFLDRFSNL</sequence>
<dbReference type="EMBL" id="BK016109">
    <property type="protein sequence ID" value="DAF95403.1"/>
    <property type="molecule type" value="Genomic_DNA"/>
</dbReference>